<dbReference type="GO" id="GO:0016020">
    <property type="term" value="C:membrane"/>
    <property type="evidence" value="ECO:0007669"/>
    <property type="project" value="InterPro"/>
</dbReference>
<dbReference type="InterPro" id="IPR005744">
    <property type="entry name" value="Hy-lIII"/>
</dbReference>
<dbReference type="PANTHER" id="PTHR20855">
    <property type="entry name" value="ADIPOR/PROGESTIN RECEPTOR-RELATED"/>
    <property type="match status" value="1"/>
</dbReference>
<evidence type="ECO:0000256" key="7">
    <source>
        <dbReference type="SAM" id="Phobius"/>
    </source>
</evidence>
<dbReference type="GO" id="GO:0140911">
    <property type="term" value="F:pore-forming activity"/>
    <property type="evidence" value="ECO:0007669"/>
    <property type="project" value="InterPro"/>
</dbReference>
<proteinExistence type="inferred from homology"/>
<evidence type="ECO:0000256" key="1">
    <source>
        <dbReference type="ARBA" id="ARBA00004127"/>
    </source>
</evidence>
<dbReference type="Proteomes" id="UP000295632">
    <property type="component" value="Unassembled WGS sequence"/>
</dbReference>
<accession>A0A4R6TVZ9</accession>
<evidence type="ECO:0000313" key="8">
    <source>
        <dbReference type="EMBL" id="TDQ36413.1"/>
    </source>
</evidence>
<evidence type="ECO:0000256" key="5">
    <source>
        <dbReference type="ARBA" id="ARBA00023136"/>
    </source>
</evidence>
<dbReference type="Pfam" id="PF03006">
    <property type="entry name" value="HlyIII"/>
    <property type="match status" value="1"/>
</dbReference>
<feature type="transmembrane region" description="Helical" evidence="7">
    <location>
        <begin position="79"/>
        <end position="97"/>
    </location>
</feature>
<feature type="transmembrane region" description="Helical" evidence="7">
    <location>
        <begin position="184"/>
        <end position="205"/>
    </location>
</feature>
<dbReference type="GO" id="GO:0012505">
    <property type="term" value="C:endomembrane system"/>
    <property type="evidence" value="ECO:0007669"/>
    <property type="project" value="UniProtKB-SubCell"/>
</dbReference>
<feature type="binding site" evidence="6">
    <location>
        <position position="184"/>
    </location>
    <ligand>
        <name>Zn(2+)</name>
        <dbReference type="ChEBI" id="CHEBI:29105"/>
    </ligand>
</feature>
<dbReference type="GO" id="GO:0046872">
    <property type="term" value="F:metal ion binding"/>
    <property type="evidence" value="ECO:0007669"/>
    <property type="project" value="UniProtKB-KW"/>
</dbReference>
<feature type="transmembrane region" description="Helical" evidence="7">
    <location>
        <begin position="12"/>
        <end position="34"/>
    </location>
</feature>
<feature type="binding site" evidence="6">
    <location>
        <position position="188"/>
    </location>
    <ligand>
        <name>Zn(2+)</name>
        <dbReference type="ChEBI" id="CHEBI:29105"/>
    </ligand>
</feature>
<gene>
    <name evidence="8" type="ORF">EV213_11843</name>
</gene>
<feature type="binding site" evidence="6">
    <location>
        <position position="63"/>
    </location>
    <ligand>
        <name>Zn(2+)</name>
        <dbReference type="ChEBI" id="CHEBI:29105"/>
    </ligand>
</feature>
<feature type="transmembrane region" description="Helical" evidence="7">
    <location>
        <begin position="103"/>
        <end position="122"/>
    </location>
</feature>
<evidence type="ECO:0000256" key="3">
    <source>
        <dbReference type="ARBA" id="ARBA00022692"/>
    </source>
</evidence>
<keyword evidence="6" id="KW-0862">Zinc</keyword>
<dbReference type="NCBIfam" id="TIGR01065">
    <property type="entry name" value="hlyIII"/>
    <property type="match status" value="1"/>
</dbReference>
<feature type="transmembrane region" description="Helical" evidence="7">
    <location>
        <begin position="40"/>
        <end position="58"/>
    </location>
</feature>
<keyword evidence="6" id="KW-0479">Metal-binding</keyword>
<reference evidence="8 9" key="1">
    <citation type="submission" date="2019-03" db="EMBL/GenBank/DDBJ databases">
        <title>Genomic Encyclopedia of Type Strains, Phase IV (KMG-IV): sequencing the most valuable type-strain genomes for metagenomic binning, comparative biology and taxonomic classification.</title>
        <authorList>
            <person name="Goeker M."/>
        </authorList>
    </citation>
    <scope>NUCLEOTIDE SEQUENCE [LARGE SCALE GENOMIC DNA]</scope>
    <source>
        <strain evidence="8 9">DSM 28697</strain>
    </source>
</reference>
<keyword evidence="9" id="KW-1185">Reference proteome</keyword>
<dbReference type="InterPro" id="IPR004254">
    <property type="entry name" value="AdipoR/HlyIII-related"/>
</dbReference>
<evidence type="ECO:0000256" key="4">
    <source>
        <dbReference type="ARBA" id="ARBA00022989"/>
    </source>
</evidence>
<evidence type="ECO:0000313" key="9">
    <source>
        <dbReference type="Proteomes" id="UP000295632"/>
    </source>
</evidence>
<feature type="transmembrane region" description="Helical" evidence="7">
    <location>
        <begin position="158"/>
        <end position="177"/>
    </location>
</feature>
<dbReference type="RefSeq" id="WP_133581703.1">
    <property type="nucleotide sequence ID" value="NZ_SNYJ01000018.1"/>
</dbReference>
<dbReference type="PANTHER" id="PTHR20855:SF129">
    <property type="entry name" value="HEMOLYSIN-3 HOMOLOG"/>
    <property type="match status" value="1"/>
</dbReference>
<comment type="caution">
    <text evidence="8">The sequence shown here is derived from an EMBL/GenBank/DDBJ whole genome shotgun (WGS) entry which is preliminary data.</text>
</comment>
<sequence>MEFSLREEIANAVTHGIGALLCIPALVLLIVFAVDQGTTLHVVSFTIFGVSMLLLYTFSTLTHSLRGTAKKVFEILDHSAIYLLIAGTYTPIALITIGGTSGWTLFGIVWGIALVGITYKAFFVDRFIFVSTICYVAMGWMVMFFLQPVYNGLTTGGFLLLLLGGLFYTIGTVFFLWKRIPYHHAIWHVFVLAGSASIYFAILFYV</sequence>
<keyword evidence="3 7" id="KW-0812">Transmembrane</keyword>
<dbReference type="OrthoDB" id="9813689at2"/>
<evidence type="ECO:0000256" key="6">
    <source>
        <dbReference type="PIRSR" id="PIRSR604254-1"/>
    </source>
</evidence>
<keyword evidence="4 7" id="KW-1133">Transmembrane helix</keyword>
<protein>
    <submittedName>
        <fullName evidence="8">Hemolysin III</fullName>
    </submittedName>
</protein>
<comment type="subcellular location">
    <subcellularLocation>
        <location evidence="1">Endomembrane system</location>
        <topology evidence="1">Multi-pass membrane protein</topology>
    </subcellularLocation>
</comment>
<keyword evidence="5 7" id="KW-0472">Membrane</keyword>
<name>A0A4R6TVZ9_9BACI</name>
<dbReference type="AlphaFoldDB" id="A0A4R6TVZ9"/>
<comment type="similarity">
    <text evidence="2">Belongs to the UPF0073 (Hly-III) family.</text>
</comment>
<dbReference type="EMBL" id="SNYJ01000018">
    <property type="protein sequence ID" value="TDQ36413.1"/>
    <property type="molecule type" value="Genomic_DNA"/>
</dbReference>
<organism evidence="8 9">
    <name type="scientific">Aureibacillus halotolerans</name>
    <dbReference type="NCBI Taxonomy" id="1508390"/>
    <lineage>
        <taxon>Bacteria</taxon>
        <taxon>Bacillati</taxon>
        <taxon>Bacillota</taxon>
        <taxon>Bacilli</taxon>
        <taxon>Bacillales</taxon>
        <taxon>Bacillaceae</taxon>
        <taxon>Aureibacillus</taxon>
    </lineage>
</organism>
<evidence type="ECO:0000256" key="2">
    <source>
        <dbReference type="ARBA" id="ARBA00008488"/>
    </source>
</evidence>
<feature type="transmembrane region" description="Helical" evidence="7">
    <location>
        <begin position="127"/>
        <end position="146"/>
    </location>
</feature>